<keyword evidence="6" id="KW-0472">Membrane</keyword>
<dbReference type="InterPro" id="IPR051907">
    <property type="entry name" value="DoxX-like_oxidoreductase"/>
</dbReference>
<proteinExistence type="inferred from homology"/>
<dbReference type="OMA" id="MHSHELG"/>
<dbReference type="RefSeq" id="WP_011247845.1">
    <property type="nucleotide sequence ID" value="NZ_BOQQ01000002.1"/>
</dbReference>
<comment type="caution">
    <text evidence="7">The sequence shown here is derived from an EMBL/GenBank/DDBJ whole genome shotgun (WGS) entry which is preliminary data.</text>
</comment>
<evidence type="ECO:0000256" key="2">
    <source>
        <dbReference type="ARBA" id="ARBA00006679"/>
    </source>
</evidence>
<evidence type="ECO:0000256" key="6">
    <source>
        <dbReference type="ARBA" id="ARBA00023136"/>
    </source>
</evidence>
<comment type="subcellular location">
    <subcellularLocation>
        <location evidence="1">Cell membrane</location>
        <topology evidence="1">Multi-pass membrane protein</topology>
    </subcellularLocation>
</comment>
<dbReference type="Pfam" id="PF07681">
    <property type="entry name" value="DoxX"/>
    <property type="match status" value="1"/>
</dbReference>
<comment type="similarity">
    <text evidence="2">Belongs to the DoxX family.</text>
</comment>
<dbReference type="EMBL" id="NPCC01000006">
    <property type="protein sequence ID" value="PAE89774.1"/>
    <property type="molecule type" value="Genomic_DNA"/>
</dbReference>
<evidence type="ECO:0000256" key="3">
    <source>
        <dbReference type="ARBA" id="ARBA00022475"/>
    </source>
</evidence>
<keyword evidence="3" id="KW-1003">Cell membrane</keyword>
<accession>A0A268P1Y6</accession>
<gene>
    <name evidence="7" type="ORF">CHH72_05830</name>
</gene>
<evidence type="ECO:0000256" key="1">
    <source>
        <dbReference type="ARBA" id="ARBA00004651"/>
    </source>
</evidence>
<protein>
    <submittedName>
        <fullName evidence="7">DoxX family protein</fullName>
    </submittedName>
</protein>
<dbReference type="PANTHER" id="PTHR33452:SF1">
    <property type="entry name" value="INNER MEMBRANE PROTEIN YPHA-RELATED"/>
    <property type="match status" value="1"/>
</dbReference>
<reference evidence="7 8" key="1">
    <citation type="submission" date="2017-07" db="EMBL/GenBank/DDBJ databases">
        <title>Isolation and whole genome analysis of endospore-forming bacteria from heroin.</title>
        <authorList>
            <person name="Kalinowski J."/>
            <person name="Ahrens B."/>
            <person name="Al-Dilaimi A."/>
            <person name="Winkler A."/>
            <person name="Wibberg D."/>
            <person name="Schleenbecker U."/>
            <person name="Ruckert C."/>
            <person name="Wolfel R."/>
            <person name="Grass G."/>
        </authorList>
    </citation>
    <scope>NUCLEOTIDE SEQUENCE [LARGE SCALE GENOMIC DNA]</scope>
    <source>
        <strain evidence="7 8">7539</strain>
    </source>
</reference>
<evidence type="ECO:0000313" key="7">
    <source>
        <dbReference type="EMBL" id="PAE89774.1"/>
    </source>
</evidence>
<organism evidence="7 8">
    <name type="scientific">Shouchella clausii</name>
    <name type="common">Alkalihalobacillus clausii</name>
    <dbReference type="NCBI Taxonomy" id="79880"/>
    <lineage>
        <taxon>Bacteria</taxon>
        <taxon>Bacillati</taxon>
        <taxon>Bacillota</taxon>
        <taxon>Bacilli</taxon>
        <taxon>Bacillales</taxon>
        <taxon>Bacillaceae</taxon>
        <taxon>Shouchella</taxon>
    </lineage>
</organism>
<dbReference type="PANTHER" id="PTHR33452">
    <property type="entry name" value="OXIDOREDUCTASE CATD-RELATED"/>
    <property type="match status" value="1"/>
</dbReference>
<keyword evidence="5" id="KW-1133">Transmembrane helix</keyword>
<dbReference type="Proteomes" id="UP000216207">
    <property type="component" value="Unassembled WGS sequence"/>
</dbReference>
<evidence type="ECO:0000313" key="8">
    <source>
        <dbReference type="Proteomes" id="UP000216207"/>
    </source>
</evidence>
<sequence length="131" mass="13861">MTKTEIGILLVRVTVGIIFLFHGLDKFNGGIEGTGAFFDSIGIPAAMASVVAFVEIIGGLALILGLGTRIVGAMFAAIMVVAIITAKWNAGLLGGYELDLILLVTSLLLVLNGSKLLAIDQLFGKKKRRRF</sequence>
<dbReference type="GO" id="GO:0005886">
    <property type="term" value="C:plasma membrane"/>
    <property type="evidence" value="ECO:0007669"/>
    <property type="project" value="UniProtKB-SubCell"/>
</dbReference>
<name>A0A268P1Y6_SHOCL</name>
<evidence type="ECO:0000256" key="5">
    <source>
        <dbReference type="ARBA" id="ARBA00022989"/>
    </source>
</evidence>
<dbReference type="AlphaFoldDB" id="A0A268P1Y6"/>
<dbReference type="InterPro" id="IPR032808">
    <property type="entry name" value="DoxX"/>
</dbReference>
<evidence type="ECO:0000256" key="4">
    <source>
        <dbReference type="ARBA" id="ARBA00022692"/>
    </source>
</evidence>
<keyword evidence="4" id="KW-0812">Transmembrane</keyword>